<proteinExistence type="predicted"/>
<dbReference type="PRINTS" id="PR00081">
    <property type="entry name" value="GDHRDH"/>
</dbReference>
<sequence length="266" mass="27744">MPSYVVTGASRGIGFEFTNQLSADASNTVFALVRSPSTATQLHELAKSAAGTIVVVKADILNQAAIAEAVKVVAEHTGGKLDVLINNAAAIDSTKAWSLDAWPSSDALEEDLVNNFRTNAIAPIHVTNAFLPLLRAAPAAKAITISSGAGDPDFVRNVAGGWAAHAGYGMAKAALNVAVAKYAASMRASGGKIVFLAISPGIVDTSKPGDRTAEEQAGYESFVRFLGAERALSPVESVSLMLPLIARWTLEDSGAFISQYGNKEWV</sequence>
<keyword evidence="2" id="KW-1185">Reference proteome</keyword>
<dbReference type="EMBL" id="JACAZE010000003">
    <property type="protein sequence ID" value="KAF7319185.1"/>
    <property type="molecule type" value="Genomic_DNA"/>
</dbReference>
<gene>
    <name evidence="1" type="ORF">HMN09_00255000</name>
</gene>
<comment type="caution">
    <text evidence="1">The sequence shown here is derived from an EMBL/GenBank/DDBJ whole genome shotgun (WGS) entry which is preliminary data.</text>
</comment>
<dbReference type="PANTHER" id="PTHR45458">
    <property type="entry name" value="SHORT-CHAIN DEHYDROGENASE/REDUCTASE SDR"/>
    <property type="match status" value="1"/>
</dbReference>
<organism evidence="1 2">
    <name type="scientific">Mycena chlorophos</name>
    <name type="common">Agaric fungus</name>
    <name type="synonym">Agaricus chlorophos</name>
    <dbReference type="NCBI Taxonomy" id="658473"/>
    <lineage>
        <taxon>Eukaryota</taxon>
        <taxon>Fungi</taxon>
        <taxon>Dikarya</taxon>
        <taxon>Basidiomycota</taxon>
        <taxon>Agaricomycotina</taxon>
        <taxon>Agaricomycetes</taxon>
        <taxon>Agaricomycetidae</taxon>
        <taxon>Agaricales</taxon>
        <taxon>Marasmiineae</taxon>
        <taxon>Mycenaceae</taxon>
        <taxon>Mycena</taxon>
    </lineage>
</organism>
<dbReference type="Pfam" id="PF00106">
    <property type="entry name" value="adh_short"/>
    <property type="match status" value="1"/>
</dbReference>
<accession>A0A8H6TKF0</accession>
<dbReference type="InterPro" id="IPR052184">
    <property type="entry name" value="SDR_enzymes"/>
</dbReference>
<dbReference type="Gene3D" id="3.40.50.720">
    <property type="entry name" value="NAD(P)-binding Rossmann-like Domain"/>
    <property type="match status" value="1"/>
</dbReference>
<evidence type="ECO:0000313" key="2">
    <source>
        <dbReference type="Proteomes" id="UP000613580"/>
    </source>
</evidence>
<evidence type="ECO:0008006" key="3">
    <source>
        <dbReference type="Google" id="ProtNLM"/>
    </source>
</evidence>
<dbReference type="PANTHER" id="PTHR45458:SF3">
    <property type="entry name" value="CHAIN DEHYDROGENASE (ATSC), PUTATIVE-RELATED"/>
    <property type="match status" value="1"/>
</dbReference>
<dbReference type="SUPFAM" id="SSF51735">
    <property type="entry name" value="NAD(P)-binding Rossmann-fold domains"/>
    <property type="match status" value="1"/>
</dbReference>
<dbReference type="GO" id="GO:0016616">
    <property type="term" value="F:oxidoreductase activity, acting on the CH-OH group of donors, NAD or NADP as acceptor"/>
    <property type="evidence" value="ECO:0007669"/>
    <property type="project" value="TreeGrafter"/>
</dbReference>
<protein>
    <recommendedName>
        <fullName evidence="3">NAD(P)-binding protein</fullName>
    </recommendedName>
</protein>
<dbReference type="Proteomes" id="UP000613580">
    <property type="component" value="Unassembled WGS sequence"/>
</dbReference>
<dbReference type="InterPro" id="IPR036291">
    <property type="entry name" value="NAD(P)-bd_dom_sf"/>
</dbReference>
<name>A0A8H6TKF0_MYCCL</name>
<reference evidence="1" key="1">
    <citation type="submission" date="2020-05" db="EMBL/GenBank/DDBJ databases">
        <title>Mycena genomes resolve the evolution of fungal bioluminescence.</title>
        <authorList>
            <person name="Tsai I.J."/>
        </authorList>
    </citation>
    <scope>NUCLEOTIDE SEQUENCE</scope>
    <source>
        <strain evidence="1">110903Hualien_Pintung</strain>
    </source>
</reference>
<dbReference type="OrthoDB" id="9876299at2759"/>
<dbReference type="AlphaFoldDB" id="A0A8H6TKF0"/>
<dbReference type="InterPro" id="IPR002347">
    <property type="entry name" value="SDR_fam"/>
</dbReference>
<evidence type="ECO:0000313" key="1">
    <source>
        <dbReference type="EMBL" id="KAF7319185.1"/>
    </source>
</evidence>